<evidence type="ECO:0000313" key="1">
    <source>
        <dbReference type="EMBL" id="DAE21057.1"/>
    </source>
</evidence>
<reference evidence="1" key="1">
    <citation type="journal article" date="2021" name="Proc. Natl. Acad. Sci. U.S.A.">
        <title>A Catalog of Tens of Thousands of Viruses from Human Metagenomes Reveals Hidden Associations with Chronic Diseases.</title>
        <authorList>
            <person name="Tisza M.J."/>
            <person name="Buck C.B."/>
        </authorList>
    </citation>
    <scope>NUCLEOTIDE SEQUENCE</scope>
    <source>
        <strain evidence="1">Ct8LX107</strain>
    </source>
</reference>
<proteinExistence type="predicted"/>
<dbReference type="EMBL" id="BK015706">
    <property type="protein sequence ID" value="DAE21057.1"/>
    <property type="molecule type" value="Genomic_DNA"/>
</dbReference>
<accession>A0A8S5QQH9</accession>
<name>A0A8S5QQH9_9CAUD</name>
<protein>
    <submittedName>
        <fullName evidence="1">Uncharacterized protein</fullName>
    </submittedName>
</protein>
<sequence>MLDKAREQHVKKIKELEEEAKNAGTVRKRDLAKAIKRMKDELTLYDSYHAHAKR</sequence>
<organism evidence="1">
    <name type="scientific">Siphoviridae sp. ct8LX107</name>
    <dbReference type="NCBI Taxonomy" id="2826169"/>
    <lineage>
        <taxon>Viruses</taxon>
        <taxon>Duplodnaviria</taxon>
        <taxon>Heunggongvirae</taxon>
        <taxon>Uroviricota</taxon>
        <taxon>Caudoviricetes</taxon>
    </lineage>
</organism>